<dbReference type="EMBL" id="CAFAAI010000058">
    <property type="protein sequence ID" value="CAB4791424.1"/>
    <property type="molecule type" value="Genomic_DNA"/>
</dbReference>
<protein>
    <submittedName>
        <fullName evidence="3">Unannotated protein</fullName>
    </submittedName>
</protein>
<reference evidence="3" key="1">
    <citation type="submission" date="2020-05" db="EMBL/GenBank/DDBJ databases">
        <authorList>
            <person name="Chiriac C."/>
            <person name="Salcher M."/>
            <person name="Ghai R."/>
            <person name="Kavagutti S V."/>
        </authorList>
    </citation>
    <scope>NUCLEOTIDE SEQUENCE</scope>
</reference>
<dbReference type="InterPro" id="IPR020843">
    <property type="entry name" value="ER"/>
</dbReference>
<proteinExistence type="predicted"/>
<feature type="domain" description="Enoyl reductase (ER)" evidence="2">
    <location>
        <begin position="8"/>
        <end position="325"/>
    </location>
</feature>
<dbReference type="PANTHER" id="PTHR44154:SF1">
    <property type="entry name" value="QUINONE OXIDOREDUCTASE"/>
    <property type="match status" value="1"/>
</dbReference>
<evidence type="ECO:0000259" key="2">
    <source>
        <dbReference type="SMART" id="SM00829"/>
    </source>
</evidence>
<dbReference type="InterPro" id="IPR011032">
    <property type="entry name" value="GroES-like_sf"/>
</dbReference>
<accession>A0A6J6X7I8</accession>
<dbReference type="GO" id="GO:0016491">
    <property type="term" value="F:oxidoreductase activity"/>
    <property type="evidence" value="ECO:0007669"/>
    <property type="project" value="InterPro"/>
</dbReference>
<dbReference type="SUPFAM" id="SSF51735">
    <property type="entry name" value="NAD(P)-binding Rossmann-fold domains"/>
    <property type="match status" value="1"/>
</dbReference>
<dbReference type="SMART" id="SM00829">
    <property type="entry name" value="PKS_ER"/>
    <property type="match status" value="1"/>
</dbReference>
<sequence>MHAWILDESPGTYRWGEIDLPDMADDEVRIEVVASALNHMDLWVTRGAPRPHLPHVPGCDVAGIVSAIGSRVTNVAVGDEVVINPGVSPVDDIVTWGNNSPMAPGFRIYGEHCWGGHATFAQAPARNVVTRPAGRSWAECAAYPLAYLTAYRMLKRARLQAGETCLVVGVGSGVSCAAVALARHMGAEVVATSRSEAKRAQAISMGAHAAYDSTADSWPVLADVVVESVGPATWNQSMRSLKPGGRLVVCGSTSGPKVEITLPRLFFKQYEIIGSTMGSYQEFTEVTQLVAAGLPVTVDTTYDLANYEAALHRLEAGDQLGKIVLHHRQGANNEH</sequence>
<name>A0A6J6X7I8_9ZZZZ</name>
<dbReference type="InterPro" id="IPR051603">
    <property type="entry name" value="Zinc-ADH_QOR/CCCR"/>
</dbReference>
<evidence type="ECO:0000313" key="3">
    <source>
        <dbReference type="EMBL" id="CAB4791424.1"/>
    </source>
</evidence>
<dbReference type="InterPro" id="IPR036291">
    <property type="entry name" value="NAD(P)-bd_dom_sf"/>
</dbReference>
<dbReference type="InterPro" id="IPR013149">
    <property type="entry name" value="ADH-like_C"/>
</dbReference>
<keyword evidence="1" id="KW-0521">NADP</keyword>
<dbReference type="PANTHER" id="PTHR44154">
    <property type="entry name" value="QUINONE OXIDOREDUCTASE"/>
    <property type="match status" value="1"/>
</dbReference>
<dbReference type="AlphaFoldDB" id="A0A6J6X7I8"/>
<gene>
    <name evidence="3" type="ORF">UFOPK2992_00467</name>
</gene>
<evidence type="ECO:0000256" key="1">
    <source>
        <dbReference type="ARBA" id="ARBA00022857"/>
    </source>
</evidence>
<dbReference type="InterPro" id="IPR013154">
    <property type="entry name" value="ADH-like_N"/>
</dbReference>
<dbReference type="Gene3D" id="3.90.180.10">
    <property type="entry name" value="Medium-chain alcohol dehydrogenases, catalytic domain"/>
    <property type="match status" value="1"/>
</dbReference>
<dbReference type="Pfam" id="PF08240">
    <property type="entry name" value="ADH_N"/>
    <property type="match status" value="1"/>
</dbReference>
<dbReference type="Pfam" id="PF00107">
    <property type="entry name" value="ADH_zinc_N"/>
    <property type="match status" value="1"/>
</dbReference>
<organism evidence="3">
    <name type="scientific">freshwater metagenome</name>
    <dbReference type="NCBI Taxonomy" id="449393"/>
    <lineage>
        <taxon>unclassified sequences</taxon>
        <taxon>metagenomes</taxon>
        <taxon>ecological metagenomes</taxon>
    </lineage>
</organism>
<dbReference type="SUPFAM" id="SSF50129">
    <property type="entry name" value="GroES-like"/>
    <property type="match status" value="1"/>
</dbReference>
<dbReference type="Gene3D" id="3.40.50.720">
    <property type="entry name" value="NAD(P)-binding Rossmann-like Domain"/>
    <property type="match status" value="1"/>
</dbReference>